<dbReference type="PANTHER" id="PTHR24171:SF8">
    <property type="entry name" value="BRCA1-ASSOCIATED RING DOMAIN PROTEIN 1"/>
    <property type="match status" value="1"/>
</dbReference>
<keyword evidence="4" id="KW-0175">Coiled coil</keyword>
<dbReference type="PROSITE" id="PS50088">
    <property type="entry name" value="ANK_REPEAT"/>
    <property type="match status" value="3"/>
</dbReference>
<feature type="coiled-coil region" evidence="4">
    <location>
        <begin position="799"/>
        <end position="881"/>
    </location>
</feature>
<feature type="region of interest" description="Disordered" evidence="5">
    <location>
        <begin position="202"/>
        <end position="242"/>
    </location>
</feature>
<feature type="compositionally biased region" description="Low complexity" evidence="5">
    <location>
        <begin position="28"/>
        <end position="65"/>
    </location>
</feature>
<organism evidence="6 7">
    <name type="scientific">Wickerhamomyces mucosus</name>
    <dbReference type="NCBI Taxonomy" id="1378264"/>
    <lineage>
        <taxon>Eukaryota</taxon>
        <taxon>Fungi</taxon>
        <taxon>Dikarya</taxon>
        <taxon>Ascomycota</taxon>
        <taxon>Saccharomycotina</taxon>
        <taxon>Saccharomycetes</taxon>
        <taxon>Phaffomycetales</taxon>
        <taxon>Wickerhamomycetaceae</taxon>
        <taxon>Wickerhamomyces</taxon>
    </lineage>
</organism>
<feature type="compositionally biased region" description="Polar residues" evidence="5">
    <location>
        <begin position="1"/>
        <end position="27"/>
    </location>
</feature>
<name>A0A9P8PJL6_9ASCO</name>
<dbReference type="PROSITE" id="PS50297">
    <property type="entry name" value="ANK_REP_REGION"/>
    <property type="match status" value="3"/>
</dbReference>
<feature type="compositionally biased region" description="Polar residues" evidence="5">
    <location>
        <begin position="202"/>
        <end position="212"/>
    </location>
</feature>
<feature type="repeat" description="ANK" evidence="3">
    <location>
        <begin position="642"/>
        <end position="674"/>
    </location>
</feature>
<evidence type="ECO:0000256" key="4">
    <source>
        <dbReference type="SAM" id="Coils"/>
    </source>
</evidence>
<dbReference type="SMART" id="SM00248">
    <property type="entry name" value="ANK"/>
    <property type="match status" value="5"/>
</dbReference>
<feature type="region of interest" description="Disordered" evidence="5">
    <location>
        <begin position="372"/>
        <end position="398"/>
    </location>
</feature>
<comment type="caution">
    <text evidence="6">The sequence shown here is derived from an EMBL/GenBank/DDBJ whole genome shotgun (WGS) entry which is preliminary data.</text>
</comment>
<accession>A0A9P8PJL6</accession>
<keyword evidence="2 3" id="KW-0040">ANK repeat</keyword>
<keyword evidence="1" id="KW-0677">Repeat</keyword>
<dbReference type="EMBL" id="JAEUBF010001058">
    <property type="protein sequence ID" value="KAH3673027.1"/>
    <property type="molecule type" value="Genomic_DNA"/>
</dbReference>
<evidence type="ECO:0000256" key="3">
    <source>
        <dbReference type="PROSITE-ProRule" id="PRU00023"/>
    </source>
</evidence>
<protein>
    <submittedName>
        <fullName evidence="6">Uncharacterized protein</fullName>
    </submittedName>
</protein>
<dbReference type="InterPro" id="IPR036770">
    <property type="entry name" value="Ankyrin_rpt-contain_sf"/>
</dbReference>
<evidence type="ECO:0000256" key="2">
    <source>
        <dbReference type="ARBA" id="ARBA00023043"/>
    </source>
</evidence>
<evidence type="ECO:0000313" key="7">
    <source>
        <dbReference type="Proteomes" id="UP000769528"/>
    </source>
</evidence>
<dbReference type="Pfam" id="PF12796">
    <property type="entry name" value="Ank_2"/>
    <property type="match status" value="2"/>
</dbReference>
<keyword evidence="7" id="KW-1185">Reference proteome</keyword>
<evidence type="ECO:0000313" key="6">
    <source>
        <dbReference type="EMBL" id="KAH3673027.1"/>
    </source>
</evidence>
<dbReference type="OrthoDB" id="194358at2759"/>
<dbReference type="SUPFAM" id="SSF48403">
    <property type="entry name" value="Ankyrin repeat"/>
    <property type="match status" value="1"/>
</dbReference>
<dbReference type="GO" id="GO:0004842">
    <property type="term" value="F:ubiquitin-protein transferase activity"/>
    <property type="evidence" value="ECO:0007669"/>
    <property type="project" value="TreeGrafter"/>
</dbReference>
<feature type="coiled-coil region" evidence="4">
    <location>
        <begin position="84"/>
        <end position="162"/>
    </location>
</feature>
<dbReference type="AlphaFoldDB" id="A0A9P8PJL6"/>
<dbReference type="InterPro" id="IPR002110">
    <property type="entry name" value="Ankyrin_rpt"/>
</dbReference>
<dbReference type="PRINTS" id="PR01415">
    <property type="entry name" value="ANKYRIN"/>
</dbReference>
<evidence type="ECO:0000256" key="5">
    <source>
        <dbReference type="SAM" id="MobiDB-lite"/>
    </source>
</evidence>
<feature type="region of interest" description="Disordered" evidence="5">
    <location>
        <begin position="1"/>
        <end position="71"/>
    </location>
</feature>
<feature type="repeat" description="ANK" evidence="3">
    <location>
        <begin position="468"/>
        <end position="500"/>
    </location>
</feature>
<reference evidence="6" key="2">
    <citation type="submission" date="2021-01" db="EMBL/GenBank/DDBJ databases">
        <authorList>
            <person name="Schikora-Tamarit M.A."/>
        </authorList>
    </citation>
    <scope>NUCLEOTIDE SEQUENCE</scope>
    <source>
        <strain evidence="6">CBS6341</strain>
    </source>
</reference>
<dbReference type="Proteomes" id="UP000769528">
    <property type="component" value="Unassembled WGS sequence"/>
</dbReference>
<sequence>MSDITDTSIDFKINSTNEQQDLNSNNQPNLIENDNSNNNNQPNLIENDNNNNNNPNLIENDNNHNQPKKKKKSFANYLANVDKRKKELKEIEKIEKKMAKKEEERLNKLNEFKEEERFKELNKFDKLQIEQREKELEILQELNKREELRQKDLNNVKKLQDNNLNNNEKILQDNNSNNEKILQDNNLNNNEKILQDNNSNNEKILQDNNLNNNEKKPQDNNLNNNEKKPQDDNNSNNEKILPNDKSIKKFIEQPTSPLSTLPSEITIPPSSLERKIQIERSIPKIPSCILEIDDLNNKKEYKDQNIDSDVETVYDYDDHNTNGNINSPIKLKRGRGKLIRKSELEGNKLMKKVGFDRDEILEIEQHLQKIKHHDDQIVKNSRSSSPKQQLKKSRVGRDSAGRLKLQRFCDKGKLEEAKILIKEGANVNDQDYAGNSALHEAALKGFTDIVKLLLDNGAEVDLMSGPDDLDTPLIDAAANGHVDTVKLLLKYGADPRIQNAHGENALDSLNDDDENLLELQNLLKKSLMELKKKMDNKLPNHEIHSDYDELSEGDYNNNFNKPKRSNYRSRNDLLLVDFTTRNGRDEVFSRASEGDVQFVGTYLENGGKPYSEALALASKFGHTDVANLLIAFGAKIDGPTVKGLTALMQTVGRNHLDTVKLLLEAGADPNKLSKDGKTALDYAKDSLIVDEDEILLLKNSMERNNSGEIFDKQDKKRKNSIKDELEIEEHELKKSKSDNKSENVKIIQKEIKSDPPKTNSNQIHDETKKVKIQQKSVTSSPVSSQQQIISSTTMIVPHVETEEEKHTRLLKEKEEQQLREQYEAERVAKRKAREQEFLNNIVTQEKRKQEELEKLSLLEEQKKIQNEKQIEEKLFEEKERKTLMSKKEELDRRSKIRESYPYGLLITTFNNDRTKEEILKYLPLYIHEIDGVSYVIDLQVIMVLGIELFYKKYPYASKTPINFENKSKIFNYIYPILGNFNNRSTSKQLEDYKIEFVKFKKLSTFWLKYDDLLKILEKDFPHLIGIIKARSLKIDLEGINTLESSNFTTNNIVSRKVSSTYPINSIKKNIPWNLRGRPSVLKVLSKNKRLW</sequence>
<feature type="compositionally biased region" description="Polar residues" evidence="5">
    <location>
        <begin position="378"/>
        <end position="388"/>
    </location>
</feature>
<feature type="repeat" description="ANK" evidence="3">
    <location>
        <begin position="433"/>
        <end position="465"/>
    </location>
</feature>
<dbReference type="Gene3D" id="1.25.40.20">
    <property type="entry name" value="Ankyrin repeat-containing domain"/>
    <property type="match status" value="2"/>
</dbReference>
<dbReference type="PANTHER" id="PTHR24171">
    <property type="entry name" value="ANKYRIN REPEAT DOMAIN-CONTAINING PROTEIN 39-RELATED"/>
    <property type="match status" value="1"/>
</dbReference>
<dbReference type="GO" id="GO:0085020">
    <property type="term" value="P:protein K6-linked ubiquitination"/>
    <property type="evidence" value="ECO:0007669"/>
    <property type="project" value="TreeGrafter"/>
</dbReference>
<reference evidence="6" key="1">
    <citation type="journal article" date="2021" name="Open Biol.">
        <title>Shared evolutionary footprints suggest mitochondrial oxidative damage underlies multiple complex I losses in fungi.</title>
        <authorList>
            <person name="Schikora-Tamarit M.A."/>
            <person name="Marcet-Houben M."/>
            <person name="Nosek J."/>
            <person name="Gabaldon T."/>
        </authorList>
    </citation>
    <scope>NUCLEOTIDE SEQUENCE</scope>
    <source>
        <strain evidence="6">CBS6341</strain>
    </source>
</reference>
<proteinExistence type="predicted"/>
<evidence type="ECO:0000256" key="1">
    <source>
        <dbReference type="ARBA" id="ARBA00022737"/>
    </source>
</evidence>
<gene>
    <name evidence="6" type="ORF">WICMUC_003940</name>
</gene>